<dbReference type="OrthoDB" id="9805706at2"/>
<dbReference type="GO" id="GO:0046983">
    <property type="term" value="F:protein dimerization activity"/>
    <property type="evidence" value="ECO:0007669"/>
    <property type="project" value="InterPro"/>
</dbReference>
<sequence>MLQTFGRKFRLEEQAEYEDHYYAKYSMSPLEKGYAVTIGNTLRRVLLSSIPSFAITDVRFVKPEKYHEFDTIEGVKEDIMDILLNLKKVQLRVEAYVESPVKLIIEKKGPAILTAKDIQCPAGVVVVNPNHYIATLNEDADIEVELYATFGKGFVPASERNERPEIGWIVMDGVYSPVLKVNWLVENVRVDKRTDFEKLILEIWTKKSIKPAEALKHSLKIILEHFSFIEQSLSDVEELPIPAYQETYSVVEESVSTEDVASKKIEELELSARSLNCLKRDKIETIGDLLERTEEDLLKIKNFGVKSLEEVKEKLKEKFGLSLRKGDK</sequence>
<evidence type="ECO:0000256" key="5">
    <source>
        <dbReference type="ARBA" id="ARBA00022679"/>
    </source>
</evidence>
<evidence type="ECO:0000256" key="1">
    <source>
        <dbReference type="ARBA" id="ARBA00007123"/>
    </source>
</evidence>
<dbReference type="Gene3D" id="3.30.1360.10">
    <property type="entry name" value="RNA polymerase, RBP11-like subunit"/>
    <property type="match status" value="1"/>
</dbReference>
<dbReference type="InterPro" id="IPR011262">
    <property type="entry name" value="DNA-dir_RNA_pol_insert"/>
</dbReference>
<dbReference type="GO" id="GO:0005737">
    <property type="term" value="C:cytoplasm"/>
    <property type="evidence" value="ECO:0007669"/>
    <property type="project" value="UniProtKB-ARBA"/>
</dbReference>
<feature type="region of interest" description="Alpha N-terminal domain (alpha-NTD)" evidence="12">
    <location>
        <begin position="1"/>
        <end position="230"/>
    </location>
</feature>
<dbReference type="NCBIfam" id="TIGR02027">
    <property type="entry name" value="rpoA"/>
    <property type="match status" value="1"/>
</dbReference>
<dbReference type="FunFam" id="2.170.120.12:FF:000001">
    <property type="entry name" value="DNA-directed RNA polymerase subunit alpha"/>
    <property type="match status" value="1"/>
</dbReference>
<dbReference type="EMBL" id="DSZT01000096">
    <property type="protein sequence ID" value="HGU41911.1"/>
    <property type="molecule type" value="Genomic_DNA"/>
</dbReference>
<comment type="catalytic activity">
    <reaction evidence="10 12">
        <text>RNA(n) + a ribonucleoside 5'-triphosphate = RNA(n+1) + diphosphate</text>
        <dbReference type="Rhea" id="RHEA:21248"/>
        <dbReference type="Rhea" id="RHEA-COMP:14527"/>
        <dbReference type="Rhea" id="RHEA-COMP:17342"/>
        <dbReference type="ChEBI" id="CHEBI:33019"/>
        <dbReference type="ChEBI" id="CHEBI:61557"/>
        <dbReference type="ChEBI" id="CHEBI:140395"/>
        <dbReference type="EC" id="2.7.7.6"/>
    </reaction>
</comment>
<evidence type="ECO:0000313" key="16">
    <source>
        <dbReference type="EMBL" id="HGU41911.1"/>
    </source>
</evidence>
<dbReference type="SUPFAM" id="SSF55257">
    <property type="entry name" value="RBP11-like subunits of RNA polymerase"/>
    <property type="match status" value="1"/>
</dbReference>
<keyword evidence="7 12" id="KW-0804">Transcription</keyword>
<name>A0A172T0W1_FERPE</name>
<dbReference type="PATRIC" id="fig|93466.3.peg.10"/>
<dbReference type="EMBL" id="DTBH01000043">
    <property type="protein sequence ID" value="HGQ76678.1"/>
    <property type="molecule type" value="Genomic_DNA"/>
</dbReference>
<reference evidence="15" key="2">
    <citation type="journal article" date="2020" name="mSystems">
        <title>Genome- and Community-Level Interaction Insights into Carbon Utilization and Element Cycling Functions of Hydrothermarchaeota in Hydrothermal Sediment.</title>
        <authorList>
            <person name="Zhou Z."/>
            <person name="Liu Y."/>
            <person name="Xu W."/>
            <person name="Pan J."/>
            <person name="Luo Z.H."/>
            <person name="Li M."/>
        </authorList>
    </citation>
    <scope>NUCLEOTIDE SEQUENCE [LARGE SCALE GENOMIC DNA]</scope>
    <source>
        <strain evidence="16">SpSt-604</strain>
        <strain evidence="15">SpSt-640</strain>
    </source>
</reference>
<keyword evidence="5 12" id="KW-0808">Transferase</keyword>
<dbReference type="GO" id="GO:0003899">
    <property type="term" value="F:DNA-directed RNA polymerase activity"/>
    <property type="evidence" value="ECO:0007669"/>
    <property type="project" value="UniProtKB-UniRule"/>
</dbReference>
<dbReference type="SMART" id="SM00662">
    <property type="entry name" value="RPOLD"/>
    <property type="match status" value="1"/>
</dbReference>
<dbReference type="GO" id="GO:0003677">
    <property type="term" value="F:DNA binding"/>
    <property type="evidence" value="ECO:0007669"/>
    <property type="project" value="UniProtKB-UniRule"/>
</dbReference>
<protein>
    <recommendedName>
        <fullName evidence="3 12">DNA-directed RNA polymerase subunit alpha</fullName>
        <shortName evidence="12">RNAP subunit alpha</shortName>
        <ecNumber evidence="2 12">2.7.7.6</ecNumber>
    </recommendedName>
    <alternativeName>
        <fullName evidence="9 12">RNA polymerase subunit alpha</fullName>
    </alternativeName>
    <alternativeName>
        <fullName evidence="8 12">Transcriptase subunit alpha</fullName>
    </alternativeName>
</protein>
<evidence type="ECO:0000256" key="11">
    <source>
        <dbReference type="ARBA" id="ARBA00066029"/>
    </source>
</evidence>
<dbReference type="InterPro" id="IPR011263">
    <property type="entry name" value="DNA-dir_RNA_pol_RpoA/D/Rpb3"/>
</dbReference>
<dbReference type="Pfam" id="PF03118">
    <property type="entry name" value="RNA_pol_A_CTD"/>
    <property type="match status" value="1"/>
</dbReference>
<dbReference type="HAMAP" id="MF_00059">
    <property type="entry name" value="RNApol_bact_RpoA"/>
    <property type="match status" value="1"/>
</dbReference>
<dbReference type="KEGG" id="fng:JM64_00050"/>
<dbReference type="EMBL" id="CP011393">
    <property type="protein sequence ID" value="ANE40594.1"/>
    <property type="molecule type" value="Genomic_DNA"/>
</dbReference>
<evidence type="ECO:0000259" key="13">
    <source>
        <dbReference type="SMART" id="SM00662"/>
    </source>
</evidence>
<dbReference type="InterPro" id="IPR011773">
    <property type="entry name" value="DNA-dir_RpoA"/>
</dbReference>
<dbReference type="EC" id="2.7.7.6" evidence="2 12"/>
<comment type="subunit">
    <text evidence="11 12">Homodimer. The RNAP catalytic core consists of 2 alpha, 1 beta, 1 beta' and 1 omega subunit. When a sigma factor is associated with the core the holoenzyme is formed, which can initiate transcription.</text>
</comment>
<dbReference type="NCBIfam" id="NF003519">
    <property type="entry name" value="PRK05182.2-5"/>
    <property type="match status" value="1"/>
</dbReference>
<organism evidence="14 17">
    <name type="scientific">Fervidobacterium pennivorans</name>
    <dbReference type="NCBI Taxonomy" id="93466"/>
    <lineage>
        <taxon>Bacteria</taxon>
        <taxon>Thermotogati</taxon>
        <taxon>Thermotogota</taxon>
        <taxon>Thermotogae</taxon>
        <taxon>Thermotogales</taxon>
        <taxon>Fervidobacteriaceae</taxon>
        <taxon>Fervidobacterium</taxon>
    </lineage>
</organism>
<evidence type="ECO:0000256" key="10">
    <source>
        <dbReference type="ARBA" id="ARBA00048552"/>
    </source>
</evidence>
<dbReference type="AlphaFoldDB" id="A0A172T0W1"/>
<dbReference type="Pfam" id="PF01000">
    <property type="entry name" value="RNA_pol_A_bac"/>
    <property type="match status" value="1"/>
</dbReference>
<dbReference type="GO" id="GO:0000428">
    <property type="term" value="C:DNA-directed RNA polymerase complex"/>
    <property type="evidence" value="ECO:0007669"/>
    <property type="project" value="UniProtKB-KW"/>
</dbReference>
<dbReference type="SUPFAM" id="SSF56553">
    <property type="entry name" value="Insert subdomain of RNA polymerase alpha subunit"/>
    <property type="match status" value="1"/>
</dbReference>
<reference evidence="14 17" key="1">
    <citation type="submission" date="2014-08" db="EMBL/GenBank/DDBJ databases">
        <title>Fervidobacterium pennivorans DYC genome.</title>
        <authorList>
            <person name="Wushke S."/>
        </authorList>
    </citation>
    <scope>NUCLEOTIDE SEQUENCE [LARGE SCALE GENOMIC DNA]</scope>
    <source>
        <strain evidence="14 17">DYC</strain>
    </source>
</reference>
<dbReference type="GO" id="GO:0006351">
    <property type="term" value="P:DNA-templated transcription"/>
    <property type="evidence" value="ECO:0007669"/>
    <property type="project" value="UniProtKB-UniRule"/>
</dbReference>
<evidence type="ECO:0000256" key="2">
    <source>
        <dbReference type="ARBA" id="ARBA00012418"/>
    </source>
</evidence>
<dbReference type="Pfam" id="PF01193">
    <property type="entry name" value="RNA_pol_L"/>
    <property type="match status" value="1"/>
</dbReference>
<dbReference type="Gene3D" id="1.10.150.20">
    <property type="entry name" value="5' to 3' exonuclease, C-terminal subdomain"/>
    <property type="match status" value="1"/>
</dbReference>
<keyword evidence="6 12" id="KW-0548">Nucleotidyltransferase</keyword>
<dbReference type="Proteomes" id="UP000077096">
    <property type="component" value="Chromosome"/>
</dbReference>
<comment type="domain">
    <text evidence="12">The N-terminal domain is essential for RNAP assembly and basal transcription, whereas the C-terminal domain is involved in interaction with transcriptional regulators and with upstream promoter elements.</text>
</comment>
<evidence type="ECO:0000313" key="14">
    <source>
        <dbReference type="EMBL" id="ANE40594.1"/>
    </source>
</evidence>
<feature type="domain" description="DNA-directed RNA polymerase RpoA/D/Rpb3-type" evidence="13">
    <location>
        <begin position="22"/>
        <end position="232"/>
    </location>
</feature>
<dbReference type="NCBIfam" id="NF003513">
    <property type="entry name" value="PRK05182.1-2"/>
    <property type="match status" value="1"/>
</dbReference>
<evidence type="ECO:0000256" key="8">
    <source>
        <dbReference type="ARBA" id="ARBA00032524"/>
    </source>
</evidence>
<feature type="region of interest" description="Alpha C-terminal domain (alpha-CTD)" evidence="12">
    <location>
        <begin position="257"/>
        <end position="328"/>
    </location>
</feature>
<dbReference type="CDD" id="cd06928">
    <property type="entry name" value="RNAP_alpha_NTD"/>
    <property type="match status" value="1"/>
</dbReference>
<evidence type="ECO:0000313" key="15">
    <source>
        <dbReference type="EMBL" id="HGQ76678.1"/>
    </source>
</evidence>
<evidence type="ECO:0000256" key="9">
    <source>
        <dbReference type="ARBA" id="ARBA00033070"/>
    </source>
</evidence>
<dbReference type="Gene3D" id="2.170.120.12">
    <property type="entry name" value="DNA-directed RNA polymerase, insert domain"/>
    <property type="match status" value="1"/>
</dbReference>
<evidence type="ECO:0000256" key="6">
    <source>
        <dbReference type="ARBA" id="ARBA00022695"/>
    </source>
</evidence>
<dbReference type="InterPro" id="IPR011260">
    <property type="entry name" value="RNAP_asu_C"/>
</dbReference>
<comment type="similarity">
    <text evidence="1 12">Belongs to the RNA polymerase alpha chain family.</text>
</comment>
<keyword evidence="4 12" id="KW-0240">DNA-directed RNA polymerase</keyword>
<evidence type="ECO:0000313" key="17">
    <source>
        <dbReference type="Proteomes" id="UP000077096"/>
    </source>
</evidence>
<accession>A0A172T0W1</accession>
<proteinExistence type="inferred from homology"/>
<dbReference type="InterPro" id="IPR036603">
    <property type="entry name" value="RBP11-like"/>
</dbReference>
<dbReference type="SUPFAM" id="SSF47789">
    <property type="entry name" value="C-terminal domain of RNA polymerase alpha subunit"/>
    <property type="match status" value="1"/>
</dbReference>
<evidence type="ECO:0000256" key="3">
    <source>
        <dbReference type="ARBA" id="ARBA00015972"/>
    </source>
</evidence>
<gene>
    <name evidence="12" type="primary">rpoA</name>
    <name evidence="16" type="ORF">ENT72_03170</name>
    <name evidence="15" type="ORF">ENU12_01875</name>
    <name evidence="14" type="ORF">JM64_00050</name>
</gene>
<comment type="function">
    <text evidence="12">DNA-dependent RNA polymerase catalyzes the transcription of DNA into RNA using the four ribonucleoside triphosphates as substrates.</text>
</comment>
<evidence type="ECO:0000256" key="7">
    <source>
        <dbReference type="ARBA" id="ARBA00023163"/>
    </source>
</evidence>
<evidence type="ECO:0000256" key="4">
    <source>
        <dbReference type="ARBA" id="ARBA00022478"/>
    </source>
</evidence>
<dbReference type="InterPro" id="IPR036643">
    <property type="entry name" value="RNApol_insert_sf"/>
</dbReference>
<evidence type="ECO:0000256" key="12">
    <source>
        <dbReference type="HAMAP-Rule" id="MF_00059"/>
    </source>
</evidence>